<name>A0A2H4PIV3_9CAUD</name>
<gene>
    <name evidence="1" type="ORF">phi673_gp49</name>
</gene>
<evidence type="ECO:0000313" key="1">
    <source>
        <dbReference type="EMBL" id="ATW62911.1"/>
    </source>
</evidence>
<protein>
    <submittedName>
        <fullName evidence="1">Uncharacterized protein</fullName>
    </submittedName>
</protein>
<accession>A0A2H4PIV3</accession>
<dbReference type="EMBL" id="MG324353">
    <property type="protein sequence ID" value="ATW62911.1"/>
    <property type="molecule type" value="Genomic_DNA"/>
</dbReference>
<organism evidence="1 2">
    <name type="scientific">Corynebacterium phage phi673</name>
    <dbReference type="NCBI Taxonomy" id="2052821"/>
    <lineage>
        <taxon>Viruses</taxon>
        <taxon>Duplodnaviria</taxon>
        <taxon>Heunggongvirae</taxon>
        <taxon>Uroviricota</taxon>
        <taxon>Caudoviricetes</taxon>
        <taxon>Ikedavirus</taxon>
        <taxon>Ikedavirus phi673</taxon>
    </lineage>
</organism>
<evidence type="ECO:0000313" key="2">
    <source>
        <dbReference type="Proteomes" id="UP000241893"/>
    </source>
</evidence>
<sequence>MSRVYTNAKYILAKHLSWEHIGQQITISDGNQRLYGKLVSLHISPTRISARMQFEIFPKTAAELTQIKHIELAPHRLVGIGLEE</sequence>
<keyword evidence="2" id="KW-1185">Reference proteome</keyword>
<dbReference type="Proteomes" id="UP000241893">
    <property type="component" value="Segment"/>
</dbReference>
<dbReference type="OrthoDB" id="33428at10239"/>
<reference evidence="1 2" key="1">
    <citation type="submission" date="2017-10" db="EMBL/GenBank/DDBJ databases">
        <title>Complete nucleotide sequences and annotations of phi673 and phi674, two new lytic phages of Corynebacterium glutamicum ATCC 13032.</title>
        <authorList>
            <person name="Yomantas Y.A.V."/>
            <person name="Abalakina E.G."/>
            <person name="Lobanova J.S."/>
            <person name="Mamontov V.A."/>
            <person name="Stoynova N.V."/>
            <person name="Mashko S.V."/>
        </authorList>
    </citation>
    <scope>NUCLEOTIDE SEQUENCE [LARGE SCALE GENOMIC DNA]</scope>
</reference>
<proteinExistence type="predicted"/>